<dbReference type="Gene3D" id="3.40.50.300">
    <property type="entry name" value="P-loop containing nucleotide triphosphate hydrolases"/>
    <property type="match status" value="1"/>
</dbReference>
<organism evidence="3 4">
    <name type="scientific">Azospirillum argentinense</name>
    <dbReference type="NCBI Taxonomy" id="2970906"/>
    <lineage>
        <taxon>Bacteria</taxon>
        <taxon>Pseudomonadati</taxon>
        <taxon>Pseudomonadota</taxon>
        <taxon>Alphaproteobacteria</taxon>
        <taxon>Rhodospirillales</taxon>
        <taxon>Azospirillaceae</taxon>
        <taxon>Azospirillum</taxon>
    </lineage>
</organism>
<evidence type="ECO:0000256" key="1">
    <source>
        <dbReference type="SAM" id="Phobius"/>
    </source>
</evidence>
<dbReference type="InterPro" id="IPR050678">
    <property type="entry name" value="DNA_Partitioning_ATPase"/>
</dbReference>
<dbReference type="Proteomes" id="UP000298595">
    <property type="component" value="Chromosome"/>
</dbReference>
<feature type="domain" description="AAA" evidence="2">
    <location>
        <begin position="34"/>
        <end position="229"/>
    </location>
</feature>
<dbReference type="SUPFAM" id="SSF52540">
    <property type="entry name" value="P-loop containing nucleoside triphosphate hydrolases"/>
    <property type="match status" value="1"/>
</dbReference>
<sequence>MKRSRRRITTGIPVEKEHKRIFDLVKSQGVQATCFFNNKGGVGKTTLVANLAAELALNFHAKVLVVDCDPQCNLTQYVLGDEEALEIYSRTDPLSVYSVIRPLSLGKGYGKELPIQKAESFGFDLIIGDPRLALQEDLLAQDWRDAKAGGMRGLRTTYVFADVVGKAKDLNYDFVFFDMGPSLGAINRSILLAMDFFVVPMAIDIFSIWAIKNIGTTVGVWQKELRTGISLSEDPSEIPSIDQSRHLKFLGYVTQQHKERGGSEPDIGSKDGINRKRIVQAYKDISEGFPTQITTNLGSFYDSKRINPHLGDIRHLGSLAPKSQSQHEPMISVRGTGSYTQLRKQAREIYRGIAVRYLENLLGSQGSLT</sequence>
<dbReference type="PANTHER" id="PTHR13696:SF52">
    <property type="entry name" value="PARA FAMILY PROTEIN CT_582"/>
    <property type="match status" value="1"/>
</dbReference>
<name>A0A4D8PGY4_9PROT</name>
<dbReference type="Pfam" id="PF13614">
    <property type="entry name" value="AAA_31"/>
    <property type="match status" value="1"/>
</dbReference>
<evidence type="ECO:0000259" key="2">
    <source>
        <dbReference type="Pfam" id="PF13614"/>
    </source>
</evidence>
<gene>
    <name evidence="3" type="ORF">D3093_04200</name>
</gene>
<dbReference type="PANTHER" id="PTHR13696">
    <property type="entry name" value="P-LOOP CONTAINING NUCLEOSIDE TRIPHOSPHATE HYDROLASE"/>
    <property type="match status" value="1"/>
</dbReference>
<keyword evidence="1" id="KW-0812">Transmembrane</keyword>
<dbReference type="EMBL" id="CP032321">
    <property type="protein sequence ID" value="QCN94525.1"/>
    <property type="molecule type" value="Genomic_DNA"/>
</dbReference>
<keyword evidence="1" id="KW-0472">Membrane</keyword>
<feature type="transmembrane region" description="Helical" evidence="1">
    <location>
        <begin position="189"/>
        <end position="211"/>
    </location>
</feature>
<dbReference type="InterPro" id="IPR025669">
    <property type="entry name" value="AAA_dom"/>
</dbReference>
<dbReference type="InterPro" id="IPR027417">
    <property type="entry name" value="P-loop_NTPase"/>
</dbReference>
<proteinExistence type="predicted"/>
<reference evidence="3 4" key="1">
    <citation type="submission" date="2018-09" db="EMBL/GenBank/DDBJ databases">
        <title>Whole genome based analysis of evolution and adaptive divergence in Indian and Brazilian strains of Azospirillum brasilense.</title>
        <authorList>
            <person name="Singh C."/>
            <person name="Tripathi A.K."/>
        </authorList>
    </citation>
    <scope>NUCLEOTIDE SEQUENCE [LARGE SCALE GENOMIC DNA]</scope>
    <source>
        <strain evidence="3 4">MTCC4035</strain>
    </source>
</reference>
<dbReference type="RefSeq" id="WP_137114704.1">
    <property type="nucleotide sequence ID" value="NZ_CP032321.1"/>
</dbReference>
<evidence type="ECO:0000313" key="3">
    <source>
        <dbReference type="EMBL" id="QCN94525.1"/>
    </source>
</evidence>
<keyword evidence="1" id="KW-1133">Transmembrane helix</keyword>
<evidence type="ECO:0000313" key="4">
    <source>
        <dbReference type="Proteomes" id="UP000298595"/>
    </source>
</evidence>
<dbReference type="AlphaFoldDB" id="A0A4D8PGY4"/>
<accession>A0A4D8PGY4</accession>
<protein>
    <submittedName>
        <fullName evidence="3">ParA family protein</fullName>
    </submittedName>
</protein>
<dbReference type="KEGG" id="aare:D3093_04200"/>
<dbReference type="CDD" id="cd02042">
    <property type="entry name" value="ParAB_family"/>
    <property type="match status" value="1"/>
</dbReference>